<dbReference type="KEGG" id="vas:GT360_08845"/>
<protein>
    <recommendedName>
        <fullName evidence="3">Superfamily II DNA and RNA helicase</fullName>
    </recommendedName>
</protein>
<evidence type="ECO:0008006" key="3">
    <source>
        <dbReference type="Google" id="ProtNLM"/>
    </source>
</evidence>
<dbReference type="InterPro" id="IPR027417">
    <property type="entry name" value="P-loop_NTPase"/>
</dbReference>
<evidence type="ECO:0000313" key="1">
    <source>
        <dbReference type="EMBL" id="QIA63616.1"/>
    </source>
</evidence>
<gene>
    <name evidence="1" type="ORF">GT360_08845</name>
</gene>
<reference evidence="1 2" key="1">
    <citation type="submission" date="2020-01" db="EMBL/GenBank/DDBJ databases">
        <title>Whole genome and functional gene identification of agarase of Vibrio HN897.</title>
        <authorList>
            <person name="Liu Y."/>
            <person name="Zhao Z."/>
        </authorList>
    </citation>
    <scope>NUCLEOTIDE SEQUENCE [LARGE SCALE GENOMIC DNA]</scope>
    <source>
        <strain evidence="1 2">HN897</strain>
    </source>
</reference>
<dbReference type="EMBL" id="CP047475">
    <property type="protein sequence ID" value="QIA63616.1"/>
    <property type="molecule type" value="Genomic_DNA"/>
</dbReference>
<keyword evidence="2" id="KW-1185">Reference proteome</keyword>
<dbReference type="SUPFAM" id="SSF52540">
    <property type="entry name" value="P-loop containing nucleoside triphosphate hydrolases"/>
    <property type="match status" value="1"/>
</dbReference>
<name>A0A7Z2YDS6_9VIBR</name>
<proteinExistence type="predicted"/>
<accession>A0A7Z2YDS6</accession>
<evidence type="ECO:0000313" key="2">
    <source>
        <dbReference type="Proteomes" id="UP000464262"/>
    </source>
</evidence>
<dbReference type="Gene3D" id="3.40.50.300">
    <property type="entry name" value="P-loop containing nucleotide triphosphate hydrolases"/>
    <property type="match status" value="1"/>
</dbReference>
<dbReference type="AlphaFoldDB" id="A0A7Z2YDS6"/>
<sequence length="134" mass="15054">MYHIESHMPASPASFNSSSAMSIPQSVFAQLSQASESRQWIFFTAECPRPTYGECLHYAVDVDKVMQLKASHQFSELEVVTRALQARSASAIVTSGRFSTIERHCLQSLAEDQGCQLVFLNDLQLHTPHMDRIH</sequence>
<organism evidence="1 2">
    <name type="scientific">Vibrio astriarenae</name>
    <dbReference type="NCBI Taxonomy" id="1481923"/>
    <lineage>
        <taxon>Bacteria</taxon>
        <taxon>Pseudomonadati</taxon>
        <taxon>Pseudomonadota</taxon>
        <taxon>Gammaproteobacteria</taxon>
        <taxon>Vibrionales</taxon>
        <taxon>Vibrionaceae</taxon>
        <taxon>Vibrio</taxon>
    </lineage>
</organism>
<dbReference type="Proteomes" id="UP000464262">
    <property type="component" value="Chromosome 1"/>
</dbReference>
<dbReference type="RefSeq" id="WP_164648509.1">
    <property type="nucleotide sequence ID" value="NZ_CP047475.1"/>
</dbReference>